<reference evidence="2" key="1">
    <citation type="submission" date="2017-08" db="EMBL/GenBank/DDBJ databases">
        <authorList>
            <person name="Imhoff J.F."/>
            <person name="Rahn T."/>
            <person name="Kuenzel S."/>
            <person name="Neulinger S.C."/>
        </authorList>
    </citation>
    <scope>NUCLEOTIDE SEQUENCE</scope>
    <source>
        <strain evidence="2">DSM 9154</strain>
    </source>
</reference>
<dbReference type="InterPro" id="IPR008768">
    <property type="entry name" value="Gp9-like"/>
</dbReference>
<accession>A0A934QLX8</accession>
<feature type="compositionally biased region" description="Basic and acidic residues" evidence="1">
    <location>
        <begin position="13"/>
        <end position="32"/>
    </location>
</feature>
<dbReference type="EMBL" id="NRRE01000035">
    <property type="protein sequence ID" value="MBK1699241.1"/>
    <property type="molecule type" value="Genomic_DNA"/>
</dbReference>
<keyword evidence="3" id="KW-1185">Reference proteome</keyword>
<proteinExistence type="predicted"/>
<organism evidence="2 3">
    <name type="scientific">Rhodovibrio salinarum</name>
    <dbReference type="NCBI Taxonomy" id="1087"/>
    <lineage>
        <taxon>Bacteria</taxon>
        <taxon>Pseudomonadati</taxon>
        <taxon>Pseudomonadota</taxon>
        <taxon>Alphaproteobacteria</taxon>
        <taxon>Rhodospirillales</taxon>
        <taxon>Rhodovibrionaceae</taxon>
        <taxon>Rhodovibrio</taxon>
    </lineage>
</organism>
<dbReference type="AlphaFoldDB" id="A0A934QLX8"/>
<dbReference type="Proteomes" id="UP000778970">
    <property type="component" value="Unassembled WGS sequence"/>
</dbReference>
<protein>
    <submittedName>
        <fullName evidence="2">Uncharacterized protein</fullName>
    </submittedName>
</protein>
<feature type="region of interest" description="Disordered" evidence="1">
    <location>
        <begin position="1"/>
        <end position="32"/>
    </location>
</feature>
<gene>
    <name evidence="2" type="ORF">CKO21_18500</name>
</gene>
<evidence type="ECO:0000313" key="3">
    <source>
        <dbReference type="Proteomes" id="UP000778970"/>
    </source>
</evidence>
<evidence type="ECO:0000256" key="1">
    <source>
        <dbReference type="SAM" id="MobiDB-lite"/>
    </source>
</evidence>
<sequence>MSDRTPPKAARSRIPDSPKVPDKFRDPETGDLRTEALLRSYLELERKLAQMVEVPRADSPPETAGTFRRAVGVPDTPEGYPVEPPHPMIQPDPEVNAQLHAAGFTPEQAQLVYDLAAERMLPAIQELAGEFEAERQLERLVAQFGGPEKWREVAGALGAWGRKNLPGEVFEALSTTYEGVLAMHRMMANGEPGLGAGGDAAPELSEDDLKRLMADPKYWRQRDPATVAKVQAGFQRLFSGQPGG</sequence>
<comment type="caution">
    <text evidence="2">The sequence shown here is derived from an EMBL/GenBank/DDBJ whole genome shotgun (WGS) entry which is preliminary data.</text>
</comment>
<reference evidence="2" key="2">
    <citation type="journal article" date="2020" name="Microorganisms">
        <title>Osmotic Adaptation and Compatible Solute Biosynthesis of Phototrophic Bacteria as Revealed from Genome Analyses.</title>
        <authorList>
            <person name="Imhoff J.F."/>
            <person name="Rahn T."/>
            <person name="Kunzel S."/>
            <person name="Keller A."/>
            <person name="Neulinger S.C."/>
        </authorList>
    </citation>
    <scope>NUCLEOTIDE SEQUENCE</scope>
    <source>
        <strain evidence="2">DSM 9154</strain>
    </source>
</reference>
<dbReference type="Pfam" id="PF05396">
    <property type="entry name" value="Phage_T7_Capsid"/>
    <property type="match status" value="1"/>
</dbReference>
<feature type="region of interest" description="Disordered" evidence="1">
    <location>
        <begin position="53"/>
        <end position="74"/>
    </location>
</feature>
<name>A0A934QLX8_9PROT</name>
<evidence type="ECO:0000313" key="2">
    <source>
        <dbReference type="EMBL" id="MBK1699241.1"/>
    </source>
</evidence>